<proteinExistence type="predicted"/>
<dbReference type="EMBL" id="JMPJ01000057">
    <property type="protein sequence ID" value="KFC80238.1"/>
    <property type="molecule type" value="Genomic_DNA"/>
</dbReference>
<organism evidence="2 3">
    <name type="scientific">Ewingella americana (strain ATCC 33852 / DSM 4580 / CCUG 14506 / JCM 5911 / LMG 7869 / NCTC 12157 / CDC 1468-78)</name>
    <dbReference type="NCBI Taxonomy" id="910964"/>
    <lineage>
        <taxon>Bacteria</taxon>
        <taxon>Pseudomonadati</taxon>
        <taxon>Pseudomonadota</taxon>
        <taxon>Gammaproteobacteria</taxon>
        <taxon>Enterobacterales</taxon>
        <taxon>Yersiniaceae</taxon>
        <taxon>Ewingella</taxon>
    </lineage>
</organism>
<dbReference type="OrthoDB" id="6506259at2"/>
<evidence type="ECO:0000313" key="3">
    <source>
        <dbReference type="Proteomes" id="UP000028640"/>
    </source>
</evidence>
<gene>
    <name evidence="2" type="ORF">GEAM_2382</name>
</gene>
<dbReference type="SUPFAM" id="SSF56925">
    <property type="entry name" value="OMPA-like"/>
    <property type="match status" value="1"/>
</dbReference>
<sequence>MKKLLLAGAAASLMMVAASASAISVNGEIGEHYTNLGVGFGTTTPGIALSGDWTHNDDDGDVAGLGLGYNIPLGPFMATVGGKGLYTNPKAGDEGYAAAVGGGLQLPVGGLFSLYGSYYYSPDSLSSGISNYKEGDAGIRLTAIPLVTVSVGYRYLALDNKDGKRDNILADGAYLGGAVNF</sequence>
<evidence type="ECO:0000256" key="1">
    <source>
        <dbReference type="SAM" id="SignalP"/>
    </source>
</evidence>
<dbReference type="GeneID" id="78380718"/>
<feature type="chain" id="PRO_5001790851" evidence="1">
    <location>
        <begin position="23"/>
        <end position="181"/>
    </location>
</feature>
<dbReference type="AlphaFoldDB" id="A0A085G943"/>
<keyword evidence="1" id="KW-0732">Signal</keyword>
<dbReference type="RefSeq" id="WP_034791729.1">
    <property type="nucleotide sequence ID" value="NZ_JMPJ01000057.1"/>
</dbReference>
<dbReference type="Pfam" id="PF07437">
    <property type="entry name" value="YfaZ"/>
    <property type="match status" value="1"/>
</dbReference>
<protein>
    <submittedName>
        <fullName evidence="2">YfaZ family protein</fullName>
    </submittedName>
</protein>
<feature type="signal peptide" evidence="1">
    <location>
        <begin position="1"/>
        <end position="22"/>
    </location>
</feature>
<keyword evidence="3" id="KW-1185">Reference proteome</keyword>
<accession>A0A085G943</accession>
<name>A0A085G943_EWIA3</name>
<dbReference type="InterPro" id="IPR011250">
    <property type="entry name" value="OMP/PagP_B-barrel"/>
</dbReference>
<reference evidence="2 3" key="1">
    <citation type="submission" date="2014-05" db="EMBL/GenBank/DDBJ databases">
        <title>ATOL: Assembling a taxonomically balanced genome-scale reconstruction of the evolutionary history of the Enterobacteriaceae.</title>
        <authorList>
            <person name="Plunkett G.III."/>
            <person name="Neeno-Eckwall E.C."/>
            <person name="Glasner J.D."/>
            <person name="Perna N.T."/>
        </authorList>
    </citation>
    <scope>NUCLEOTIDE SEQUENCE [LARGE SCALE GENOMIC DNA]</scope>
    <source>
        <strain evidence="2 3">ATCC 33852</strain>
    </source>
</reference>
<dbReference type="InterPro" id="IPR009998">
    <property type="entry name" value="YfaZ"/>
</dbReference>
<evidence type="ECO:0000313" key="2">
    <source>
        <dbReference type="EMBL" id="KFC80238.1"/>
    </source>
</evidence>
<dbReference type="eggNOG" id="ENOG5030AVP">
    <property type="taxonomic scope" value="Bacteria"/>
</dbReference>
<dbReference type="Proteomes" id="UP000028640">
    <property type="component" value="Unassembled WGS sequence"/>
</dbReference>
<dbReference type="STRING" id="910964.GEAM_2382"/>
<comment type="caution">
    <text evidence="2">The sequence shown here is derived from an EMBL/GenBank/DDBJ whole genome shotgun (WGS) entry which is preliminary data.</text>
</comment>